<feature type="region of interest" description="Disordered" evidence="1">
    <location>
        <begin position="20"/>
        <end position="65"/>
    </location>
</feature>
<feature type="compositionally biased region" description="Polar residues" evidence="1">
    <location>
        <begin position="134"/>
        <end position="145"/>
    </location>
</feature>
<evidence type="ECO:0000256" key="1">
    <source>
        <dbReference type="SAM" id="MobiDB-lite"/>
    </source>
</evidence>
<dbReference type="Gene3D" id="4.10.60.10">
    <property type="entry name" value="Zinc finger, CCHC-type"/>
    <property type="match status" value="1"/>
</dbReference>
<dbReference type="EMBL" id="JAWPEI010000013">
    <property type="protein sequence ID" value="KAK4707485.1"/>
    <property type="molecule type" value="Genomic_DNA"/>
</dbReference>
<dbReference type="AlphaFoldDB" id="A0AAV9K2G8"/>
<evidence type="ECO:0000313" key="3">
    <source>
        <dbReference type="Proteomes" id="UP001311915"/>
    </source>
</evidence>
<dbReference type="Proteomes" id="UP001311915">
    <property type="component" value="Unassembled WGS sequence"/>
</dbReference>
<comment type="caution">
    <text evidence="2">The sequence shown here is derived from an EMBL/GenBank/DDBJ whole genome shotgun (WGS) entry which is preliminary data.</text>
</comment>
<gene>
    <name evidence="2" type="ORF">R3W88_032977</name>
</gene>
<accession>A0AAV9K2G8</accession>
<name>A0AAV9K2G8_9SOLN</name>
<protein>
    <recommendedName>
        <fullName evidence="4">CCHC-type domain-containing protein</fullName>
    </recommendedName>
</protein>
<reference evidence="2 3" key="1">
    <citation type="submission" date="2023-10" db="EMBL/GenBank/DDBJ databases">
        <title>Genome-Wide Identification Analysis in wild type Solanum Pinnatisectum Reveals Some Genes Defensing Phytophthora Infestans.</title>
        <authorList>
            <person name="Sun C."/>
        </authorList>
    </citation>
    <scope>NUCLEOTIDE SEQUENCE [LARGE SCALE GENOMIC DNA]</scope>
    <source>
        <strain evidence="2">LQN</strain>
        <tissue evidence="2">Leaf</tissue>
    </source>
</reference>
<organism evidence="2 3">
    <name type="scientific">Solanum pinnatisectum</name>
    <name type="common">tansyleaf nightshade</name>
    <dbReference type="NCBI Taxonomy" id="50273"/>
    <lineage>
        <taxon>Eukaryota</taxon>
        <taxon>Viridiplantae</taxon>
        <taxon>Streptophyta</taxon>
        <taxon>Embryophyta</taxon>
        <taxon>Tracheophyta</taxon>
        <taxon>Spermatophyta</taxon>
        <taxon>Magnoliopsida</taxon>
        <taxon>eudicotyledons</taxon>
        <taxon>Gunneridae</taxon>
        <taxon>Pentapetalae</taxon>
        <taxon>asterids</taxon>
        <taxon>lamiids</taxon>
        <taxon>Solanales</taxon>
        <taxon>Solanaceae</taxon>
        <taxon>Solanoideae</taxon>
        <taxon>Solaneae</taxon>
        <taxon>Solanum</taxon>
    </lineage>
</organism>
<keyword evidence="3" id="KW-1185">Reference proteome</keyword>
<feature type="region of interest" description="Disordered" evidence="1">
    <location>
        <begin position="119"/>
        <end position="145"/>
    </location>
</feature>
<evidence type="ECO:0000313" key="2">
    <source>
        <dbReference type="EMBL" id="KAK4707485.1"/>
    </source>
</evidence>
<evidence type="ECO:0008006" key="4">
    <source>
        <dbReference type="Google" id="ProtNLM"/>
    </source>
</evidence>
<proteinExistence type="predicted"/>
<feature type="compositionally biased region" description="Basic residues" evidence="1">
    <location>
        <begin position="40"/>
        <end position="52"/>
    </location>
</feature>
<sequence>MNISHLVVHAQQIKEETLKEKSRGAKSVKTGDGNFVHPRSNGHAHSKFRKRVFGQGYSNTPSKFNKDRVCNRETQRGNSSGSLLPTYAKCGRKHEGKCLAGSNACFGCAKMDHKIRDCPSVAKNEGDNHRRAQPNPSSSPSRGQK</sequence>